<evidence type="ECO:0000313" key="1">
    <source>
        <dbReference type="EMBL" id="KAF3434311.1"/>
    </source>
</evidence>
<protein>
    <submittedName>
        <fullName evidence="1">Uncharacterized protein</fullName>
    </submittedName>
</protein>
<dbReference type="Proteomes" id="UP000796880">
    <property type="component" value="Unassembled WGS sequence"/>
</dbReference>
<organism evidence="1 2">
    <name type="scientific">Rhamnella rubrinervis</name>
    <dbReference type="NCBI Taxonomy" id="2594499"/>
    <lineage>
        <taxon>Eukaryota</taxon>
        <taxon>Viridiplantae</taxon>
        <taxon>Streptophyta</taxon>
        <taxon>Embryophyta</taxon>
        <taxon>Tracheophyta</taxon>
        <taxon>Spermatophyta</taxon>
        <taxon>Magnoliopsida</taxon>
        <taxon>eudicotyledons</taxon>
        <taxon>Gunneridae</taxon>
        <taxon>Pentapetalae</taxon>
        <taxon>rosids</taxon>
        <taxon>fabids</taxon>
        <taxon>Rosales</taxon>
        <taxon>Rhamnaceae</taxon>
        <taxon>rhamnoid group</taxon>
        <taxon>Rhamneae</taxon>
        <taxon>Rhamnella</taxon>
    </lineage>
</organism>
<evidence type="ECO:0000313" key="2">
    <source>
        <dbReference type="Proteomes" id="UP000796880"/>
    </source>
</evidence>
<reference evidence="1" key="1">
    <citation type="submission" date="2020-03" db="EMBL/GenBank/DDBJ databases">
        <title>A high-quality chromosome-level genome assembly of a woody plant with both climbing and erect habits, Rhamnella rubrinervis.</title>
        <authorList>
            <person name="Lu Z."/>
            <person name="Yang Y."/>
            <person name="Zhu X."/>
            <person name="Sun Y."/>
        </authorList>
    </citation>
    <scope>NUCLEOTIDE SEQUENCE</scope>
    <source>
        <strain evidence="1">BYM</strain>
        <tissue evidence="1">Leaf</tissue>
    </source>
</reference>
<dbReference type="EMBL" id="VOIH02000011">
    <property type="protein sequence ID" value="KAF3434311.1"/>
    <property type="molecule type" value="Genomic_DNA"/>
</dbReference>
<name>A0A8K0DT39_9ROSA</name>
<sequence>MMGVSIAVPPCVDVIPRIKLVTPDLVGQQTHFIVGLSISLKYDVLFKFSRSGYLVPDPDNAIANLGWKMPFINMWRSFYVGDDARITVMLILNLHRPLI</sequence>
<dbReference type="AlphaFoldDB" id="A0A8K0DT39"/>
<proteinExistence type="predicted"/>
<comment type="caution">
    <text evidence="1">The sequence shown here is derived from an EMBL/GenBank/DDBJ whole genome shotgun (WGS) entry which is preliminary data.</text>
</comment>
<gene>
    <name evidence="1" type="ORF">FNV43_RR25414</name>
</gene>
<keyword evidence="2" id="KW-1185">Reference proteome</keyword>
<accession>A0A8K0DT39</accession>